<evidence type="ECO:0000313" key="2">
    <source>
        <dbReference type="EMBL" id="MDO7906989.1"/>
    </source>
</evidence>
<evidence type="ECO:0000259" key="1">
    <source>
        <dbReference type="Pfam" id="PF13524"/>
    </source>
</evidence>
<reference evidence="2 3" key="1">
    <citation type="submission" date="2023-07" db="EMBL/GenBank/DDBJ databases">
        <title>Paenibacillus sp. JX-17 nov. isolated from soil.</title>
        <authorList>
            <person name="Wan Y."/>
            <person name="Liu B."/>
        </authorList>
    </citation>
    <scope>NUCLEOTIDE SEQUENCE [LARGE SCALE GENOMIC DNA]</scope>
    <source>
        <strain evidence="2 3">JX-17</strain>
    </source>
</reference>
<comment type="caution">
    <text evidence="2">The sequence shown here is derived from an EMBL/GenBank/DDBJ whole genome shotgun (WGS) entry which is preliminary data.</text>
</comment>
<evidence type="ECO:0000313" key="3">
    <source>
        <dbReference type="Proteomes" id="UP001240171"/>
    </source>
</evidence>
<keyword evidence="3" id="KW-1185">Reference proteome</keyword>
<dbReference type="Proteomes" id="UP001240171">
    <property type="component" value="Unassembled WGS sequence"/>
</dbReference>
<gene>
    <name evidence="2" type="ORF">Q5741_11235</name>
</gene>
<keyword evidence="2" id="KW-0328">Glycosyltransferase</keyword>
<proteinExistence type="predicted"/>
<protein>
    <submittedName>
        <fullName evidence="2">Glycosyltransferase</fullName>
        <ecNumber evidence="2">2.4.-.-</ecNumber>
    </submittedName>
</protein>
<feature type="domain" description="Spore protein YkvP/CgeB glycosyl transferase-like" evidence="1">
    <location>
        <begin position="228"/>
        <end position="371"/>
    </location>
</feature>
<name>A0ABT9CCL0_9BACL</name>
<keyword evidence="2" id="KW-0808">Transferase</keyword>
<dbReference type="EC" id="2.4.-.-" evidence="2"/>
<sequence length="376" mass="43195">MRKHKPTRPRAASISPAAEYRRGRQAGYLAGQEEGYLRGRANFLFTQPQEPLPFRQIHILYVSSGKGFPYSPIDEAIIATLQTLAAKVSVTDPRQPLVSQAQELCPDLLLALDGMEFPLDQIDAVRAMGIRTAVWLTDDPYYTDMTLNMVVHFDHVFTLEFNCVELYRQHGCPSVHYLPFAAFTQHYAPLATRSKVQKEVAFIGSAYWNRVYYFNPIMPRLMSKDTVINGIWWDRIPDYKLYQEKIGLGTWLGPRDTSKIYNGSKIVINLHRSIEDDSVNNNQLKMDGVSPNPRTFEINACATLQLTDIRSDLARFYEPGKEIETYSSPQELMDKIDYYLAHEEERREIALNGLARTLRDHTYSSRLNEMLTLIFP</sequence>
<dbReference type="RefSeq" id="WP_305024190.1">
    <property type="nucleotide sequence ID" value="NZ_JAUQTB010000005.1"/>
</dbReference>
<organism evidence="2 3">
    <name type="scientific">Paenibacillus lacisoli</name>
    <dbReference type="NCBI Taxonomy" id="3064525"/>
    <lineage>
        <taxon>Bacteria</taxon>
        <taxon>Bacillati</taxon>
        <taxon>Bacillota</taxon>
        <taxon>Bacilli</taxon>
        <taxon>Bacillales</taxon>
        <taxon>Paenibacillaceae</taxon>
        <taxon>Paenibacillus</taxon>
    </lineage>
</organism>
<dbReference type="GO" id="GO:0016757">
    <property type="term" value="F:glycosyltransferase activity"/>
    <property type="evidence" value="ECO:0007669"/>
    <property type="project" value="UniProtKB-KW"/>
</dbReference>
<dbReference type="EMBL" id="JAUQTB010000005">
    <property type="protein sequence ID" value="MDO7906989.1"/>
    <property type="molecule type" value="Genomic_DNA"/>
</dbReference>
<dbReference type="InterPro" id="IPR055259">
    <property type="entry name" value="YkvP/CgeB_Glyco_trans-like"/>
</dbReference>
<accession>A0ABT9CCL0</accession>
<dbReference type="Pfam" id="PF13524">
    <property type="entry name" value="Glyco_trans_1_2"/>
    <property type="match status" value="1"/>
</dbReference>